<evidence type="ECO:0000256" key="1">
    <source>
        <dbReference type="ARBA" id="ARBA00022729"/>
    </source>
</evidence>
<dbReference type="EMBL" id="CP039349">
    <property type="protein sequence ID" value="QCD92650.1"/>
    <property type="molecule type" value="Genomic_DNA"/>
</dbReference>
<comment type="similarity">
    <text evidence="4">Belongs to the early nodulin-like (ENODL) family.</text>
</comment>
<evidence type="ECO:0000256" key="2">
    <source>
        <dbReference type="ARBA" id="ARBA00023157"/>
    </source>
</evidence>
<feature type="transmembrane region" description="Helical" evidence="6">
    <location>
        <begin position="7"/>
        <end position="28"/>
    </location>
</feature>
<evidence type="ECO:0000313" key="9">
    <source>
        <dbReference type="Proteomes" id="UP000501690"/>
    </source>
</evidence>
<dbReference type="GO" id="GO:0009055">
    <property type="term" value="F:electron transfer activity"/>
    <property type="evidence" value="ECO:0007669"/>
    <property type="project" value="InterPro"/>
</dbReference>
<dbReference type="PANTHER" id="PTHR33021:SF385">
    <property type="entry name" value="PHYTOCYANIN DOMAIN-CONTAINING PROTEIN"/>
    <property type="match status" value="1"/>
</dbReference>
<keyword evidence="2" id="KW-1015">Disulfide bond</keyword>
<feature type="transmembrane region" description="Helical" evidence="6">
    <location>
        <begin position="149"/>
        <end position="174"/>
    </location>
</feature>
<dbReference type="InterPro" id="IPR003245">
    <property type="entry name" value="Phytocyanin_dom"/>
</dbReference>
<dbReference type="PANTHER" id="PTHR33021">
    <property type="entry name" value="BLUE COPPER PROTEIN"/>
    <property type="match status" value="1"/>
</dbReference>
<name>A0A4D6LW29_VIGUN</name>
<dbReference type="InterPro" id="IPR039391">
    <property type="entry name" value="Phytocyanin-like"/>
</dbReference>
<feature type="domain" description="Phytocyanin" evidence="7">
    <location>
        <begin position="32"/>
        <end position="132"/>
    </location>
</feature>
<dbReference type="SUPFAM" id="SSF49503">
    <property type="entry name" value="Cupredoxins"/>
    <property type="match status" value="1"/>
</dbReference>
<dbReference type="AlphaFoldDB" id="A0A4D6LW29"/>
<evidence type="ECO:0000313" key="8">
    <source>
        <dbReference type="EMBL" id="QCD92650.1"/>
    </source>
</evidence>
<keyword evidence="9" id="KW-1185">Reference proteome</keyword>
<organism evidence="8 9">
    <name type="scientific">Vigna unguiculata</name>
    <name type="common">Cowpea</name>
    <dbReference type="NCBI Taxonomy" id="3917"/>
    <lineage>
        <taxon>Eukaryota</taxon>
        <taxon>Viridiplantae</taxon>
        <taxon>Streptophyta</taxon>
        <taxon>Embryophyta</taxon>
        <taxon>Tracheophyta</taxon>
        <taxon>Spermatophyta</taxon>
        <taxon>Magnoliopsida</taxon>
        <taxon>eudicotyledons</taxon>
        <taxon>Gunneridae</taxon>
        <taxon>Pentapetalae</taxon>
        <taxon>rosids</taxon>
        <taxon>fabids</taxon>
        <taxon>Fabales</taxon>
        <taxon>Fabaceae</taxon>
        <taxon>Papilionoideae</taxon>
        <taxon>50 kb inversion clade</taxon>
        <taxon>NPAAA clade</taxon>
        <taxon>indigoferoid/millettioid clade</taxon>
        <taxon>Phaseoleae</taxon>
        <taxon>Vigna</taxon>
    </lineage>
</organism>
<keyword evidence="1" id="KW-0732">Signal</keyword>
<dbReference type="GO" id="GO:0005886">
    <property type="term" value="C:plasma membrane"/>
    <property type="evidence" value="ECO:0007669"/>
    <property type="project" value="TreeGrafter"/>
</dbReference>
<dbReference type="FunFam" id="2.60.40.420:FF:000018">
    <property type="entry name" value="Lamin-like protein"/>
    <property type="match status" value="1"/>
</dbReference>
<evidence type="ECO:0000256" key="6">
    <source>
        <dbReference type="SAM" id="Phobius"/>
    </source>
</evidence>
<keyword evidence="6" id="KW-0472">Membrane</keyword>
<evidence type="ECO:0000256" key="3">
    <source>
        <dbReference type="ARBA" id="ARBA00023180"/>
    </source>
</evidence>
<dbReference type="InterPro" id="IPR008972">
    <property type="entry name" value="Cupredoxin"/>
</dbReference>
<keyword evidence="3" id="KW-0325">Glycoprotein</keyword>
<dbReference type="OrthoDB" id="676939at2759"/>
<proteinExistence type="inferred from homology"/>
<keyword evidence="6" id="KW-0812">Transmembrane</keyword>
<gene>
    <name evidence="8" type="ORF">DEO72_LG5g718</name>
</gene>
<keyword evidence="6" id="KW-1133">Transmembrane helix</keyword>
<protein>
    <submittedName>
        <fullName evidence="8">Cupredoxin</fullName>
    </submittedName>
</protein>
<evidence type="ECO:0000256" key="4">
    <source>
        <dbReference type="ARBA" id="ARBA00035011"/>
    </source>
</evidence>
<accession>A0A4D6LW29</accession>
<dbReference type="Gramene" id="Vigun04g056300.1.v1.2">
    <property type="protein sequence ID" value="Vigun04g056300.1.v1.2"/>
    <property type="gene ID" value="Vigun04g056300.v1.2"/>
</dbReference>
<evidence type="ECO:0000256" key="5">
    <source>
        <dbReference type="ARBA" id="ARBA00037626"/>
    </source>
</evidence>
<sequence length="177" mass="19737">MTIRKDVTVAAATVASVVVMGWLSLVVMGNPMLHKVGGSKGWINHDVNYTQWSAQQHVYVGDWLLFKFDKRYFNVLEVNETSYENCIDRDFISNVTRGGRDVVQMTEARTYYYLSGGGYCFHGMKVAVNVQQLPAMAPAPSSMAVSSSLLPSLMCSCIWTILVNVLCFLNLVFIDGF</sequence>
<reference evidence="8 9" key="1">
    <citation type="submission" date="2019-04" db="EMBL/GenBank/DDBJ databases">
        <title>An improved genome assembly and genetic linkage map for asparagus bean, Vigna unguiculata ssp. sesquipedialis.</title>
        <authorList>
            <person name="Xia Q."/>
            <person name="Zhang R."/>
            <person name="Dong Y."/>
        </authorList>
    </citation>
    <scope>NUCLEOTIDE SEQUENCE [LARGE SCALE GENOMIC DNA]</scope>
    <source>
        <tissue evidence="8">Leaf</tissue>
    </source>
</reference>
<dbReference type="PROSITE" id="PS51485">
    <property type="entry name" value="PHYTOCYANIN"/>
    <property type="match status" value="1"/>
</dbReference>
<comment type="function">
    <text evidence="5">May act as a carbohydrate transporter.</text>
</comment>
<dbReference type="Proteomes" id="UP000501690">
    <property type="component" value="Linkage Group LG5"/>
</dbReference>
<dbReference type="Pfam" id="PF02298">
    <property type="entry name" value="Cu_bind_like"/>
    <property type="match status" value="1"/>
</dbReference>
<dbReference type="Gene3D" id="2.60.40.420">
    <property type="entry name" value="Cupredoxins - blue copper proteins"/>
    <property type="match status" value="1"/>
</dbReference>
<evidence type="ECO:0000259" key="7">
    <source>
        <dbReference type="PROSITE" id="PS51485"/>
    </source>
</evidence>